<dbReference type="PANTHER" id="PTHR16470:SF0">
    <property type="entry name" value="UBIQUITIN DOMAIN-CONTAINING PROTEIN UBFD1"/>
    <property type="match status" value="1"/>
</dbReference>
<accession>A0A024U7B1</accession>
<proteinExistence type="predicted"/>
<dbReference type="CDD" id="cd17039">
    <property type="entry name" value="Ubl_ubiquitin_like"/>
    <property type="match status" value="1"/>
</dbReference>
<dbReference type="SMART" id="SM00213">
    <property type="entry name" value="UBQ"/>
    <property type="match status" value="2"/>
</dbReference>
<dbReference type="AlphaFoldDB" id="A0A024U7B1"/>
<dbReference type="Gene3D" id="3.10.20.90">
    <property type="entry name" value="Phosphatidylinositol 3-kinase Catalytic Subunit, Chain A, domain 1"/>
    <property type="match status" value="2"/>
</dbReference>
<sequence length="295" mass="32726">MADDHVQITVSFGKQQEAMAIPFEEDGKVPVVKLKELIEPLFGIPVASQKLLFRGKERADATILELATLPSKPKMMLLNRSHSNTPTKPSTATRVVHPIEPTPSPPPPRVIEVIPVGDNQVLVEVVRAKERYRMALDTTSSILDLKTHVERLSGVAVRSQRLLFKGKYPPDDSVLSSLLSTLKTTSKLVFMLLFDERHHVRMDIQTTTEDLVKECADHMAHLARLKARISKNFFDASDIGLQLRELLDAVDILASNVDIANDAAPSEDLCRLSTKAVALRDAVALVLDTLFARRT</sequence>
<protein>
    <recommendedName>
        <fullName evidence="2">Ubiquitin-like domain-containing protein</fullName>
    </recommendedName>
</protein>
<feature type="domain" description="Ubiquitin-like" evidence="2">
    <location>
        <begin position="6"/>
        <end position="84"/>
    </location>
</feature>
<gene>
    <name evidence="3" type="ORF">H310_06981</name>
</gene>
<feature type="domain" description="Ubiquitin-like" evidence="2">
    <location>
        <begin position="119"/>
        <end position="178"/>
    </location>
</feature>
<dbReference type="eggNOG" id="ENOG502SGXC">
    <property type="taxonomic scope" value="Eukaryota"/>
</dbReference>
<dbReference type="GO" id="GO:0045296">
    <property type="term" value="F:cadherin binding"/>
    <property type="evidence" value="ECO:0007669"/>
    <property type="project" value="TreeGrafter"/>
</dbReference>
<dbReference type="PROSITE" id="PS50053">
    <property type="entry name" value="UBIQUITIN_2"/>
    <property type="match status" value="2"/>
</dbReference>
<dbReference type="GO" id="GO:0003723">
    <property type="term" value="F:RNA binding"/>
    <property type="evidence" value="ECO:0007669"/>
    <property type="project" value="TreeGrafter"/>
</dbReference>
<feature type="compositionally biased region" description="Polar residues" evidence="1">
    <location>
        <begin position="82"/>
        <end position="93"/>
    </location>
</feature>
<reference evidence="3" key="1">
    <citation type="submission" date="2013-12" db="EMBL/GenBank/DDBJ databases">
        <title>The Genome Sequence of Aphanomyces invadans NJM9701.</title>
        <authorList>
            <consortium name="The Broad Institute Genomics Platform"/>
            <person name="Russ C."/>
            <person name="Tyler B."/>
            <person name="van West P."/>
            <person name="Dieguez-Uribeondo J."/>
            <person name="Young S.K."/>
            <person name="Zeng Q."/>
            <person name="Gargeya S."/>
            <person name="Fitzgerald M."/>
            <person name="Abouelleil A."/>
            <person name="Alvarado L."/>
            <person name="Chapman S.B."/>
            <person name="Gainer-Dewar J."/>
            <person name="Goldberg J."/>
            <person name="Griggs A."/>
            <person name="Gujja S."/>
            <person name="Hansen M."/>
            <person name="Howarth C."/>
            <person name="Imamovic A."/>
            <person name="Ireland A."/>
            <person name="Larimer J."/>
            <person name="McCowan C."/>
            <person name="Murphy C."/>
            <person name="Pearson M."/>
            <person name="Poon T.W."/>
            <person name="Priest M."/>
            <person name="Roberts A."/>
            <person name="Saif S."/>
            <person name="Shea T."/>
            <person name="Sykes S."/>
            <person name="Wortman J."/>
            <person name="Nusbaum C."/>
            <person name="Birren B."/>
        </authorList>
    </citation>
    <scope>NUCLEOTIDE SEQUENCE [LARGE SCALE GENOMIC DNA]</scope>
    <source>
        <strain evidence="3">NJM9701</strain>
    </source>
</reference>
<dbReference type="VEuPathDB" id="FungiDB:H310_06981"/>
<dbReference type="RefSeq" id="XP_008870466.1">
    <property type="nucleotide sequence ID" value="XM_008872244.1"/>
</dbReference>
<name>A0A024U7B1_9STRA</name>
<evidence type="ECO:0000256" key="1">
    <source>
        <dbReference type="SAM" id="MobiDB-lite"/>
    </source>
</evidence>
<feature type="region of interest" description="Disordered" evidence="1">
    <location>
        <begin position="82"/>
        <end position="107"/>
    </location>
</feature>
<dbReference type="Pfam" id="PF00240">
    <property type="entry name" value="ubiquitin"/>
    <property type="match status" value="2"/>
</dbReference>
<dbReference type="GeneID" id="20084031"/>
<dbReference type="InterPro" id="IPR000626">
    <property type="entry name" value="Ubiquitin-like_dom"/>
</dbReference>
<dbReference type="OrthoDB" id="417450at2759"/>
<evidence type="ECO:0000259" key="2">
    <source>
        <dbReference type="PROSITE" id="PS50053"/>
    </source>
</evidence>
<dbReference type="EMBL" id="KI913963">
    <property type="protein sequence ID" value="ETW01468.1"/>
    <property type="molecule type" value="Genomic_DNA"/>
</dbReference>
<dbReference type="SUPFAM" id="SSF54236">
    <property type="entry name" value="Ubiquitin-like"/>
    <property type="match status" value="2"/>
</dbReference>
<organism evidence="3">
    <name type="scientific">Aphanomyces invadans</name>
    <dbReference type="NCBI Taxonomy" id="157072"/>
    <lineage>
        <taxon>Eukaryota</taxon>
        <taxon>Sar</taxon>
        <taxon>Stramenopiles</taxon>
        <taxon>Oomycota</taxon>
        <taxon>Saprolegniomycetes</taxon>
        <taxon>Saprolegniales</taxon>
        <taxon>Verrucalvaceae</taxon>
        <taxon>Aphanomyces</taxon>
    </lineage>
</organism>
<evidence type="ECO:0000313" key="3">
    <source>
        <dbReference type="EMBL" id="ETW01468.1"/>
    </source>
</evidence>
<dbReference type="InterPro" id="IPR039120">
    <property type="entry name" value="UBFD1"/>
</dbReference>
<dbReference type="PANTHER" id="PTHR16470">
    <property type="entry name" value="UBIQUITIN DOMAIN-CONTAINING PROTEIN UBFD1"/>
    <property type="match status" value="1"/>
</dbReference>
<dbReference type="InterPro" id="IPR029071">
    <property type="entry name" value="Ubiquitin-like_domsf"/>
</dbReference>